<dbReference type="Gene3D" id="4.10.280.10">
    <property type="entry name" value="Helix-loop-helix DNA-binding domain"/>
    <property type="match status" value="1"/>
</dbReference>
<evidence type="ECO:0000256" key="2">
    <source>
        <dbReference type="ARBA" id="ARBA00023015"/>
    </source>
</evidence>
<evidence type="ECO:0000256" key="3">
    <source>
        <dbReference type="ARBA" id="ARBA00023125"/>
    </source>
</evidence>
<dbReference type="AlphaFoldDB" id="A0A067F0N6"/>
<dbReference type="InterPro" id="IPR011598">
    <property type="entry name" value="bHLH_dom"/>
</dbReference>
<evidence type="ECO:0000256" key="1">
    <source>
        <dbReference type="ARBA" id="ARBA00004123"/>
    </source>
</evidence>
<dbReference type="SMART" id="SM00353">
    <property type="entry name" value="HLH"/>
    <property type="match status" value="1"/>
</dbReference>
<dbReference type="SUPFAM" id="SSF47459">
    <property type="entry name" value="HLH, helix-loop-helix DNA-binding domain"/>
    <property type="match status" value="1"/>
</dbReference>
<feature type="domain" description="BHLH" evidence="7">
    <location>
        <begin position="30"/>
        <end position="79"/>
    </location>
</feature>
<keyword evidence="2" id="KW-0805">Transcription regulation</keyword>
<evidence type="ECO:0000259" key="7">
    <source>
        <dbReference type="PROSITE" id="PS50888"/>
    </source>
</evidence>
<evidence type="ECO:0000313" key="9">
    <source>
        <dbReference type="Proteomes" id="UP000027120"/>
    </source>
</evidence>
<comment type="subcellular location">
    <subcellularLocation>
        <location evidence="1">Nucleus</location>
    </subcellularLocation>
</comment>
<dbReference type="PROSITE" id="PS50888">
    <property type="entry name" value="BHLH"/>
    <property type="match status" value="1"/>
</dbReference>
<sequence>MEYVNAKTLASGKGNKKKKSSGSKSNPMKLSTDPQSVAARQRRHRISDRFKILQSMVPGGTKMDTASMLDEAINYVKFLKAVIWFHENIINFADHHHHEHDPPVAFGQLPGSFPYSPESLYSSINNLAAAPVPQQDSMQASETQPFQDFNVFQGEESETLMHLDGFMKY</sequence>
<accession>A0A067F0N6</accession>
<keyword evidence="5" id="KW-0539">Nucleus</keyword>
<keyword evidence="9" id="KW-1185">Reference proteome</keyword>
<dbReference type="GO" id="GO:0003677">
    <property type="term" value="F:DNA binding"/>
    <property type="evidence" value="ECO:0007669"/>
    <property type="project" value="UniProtKB-KW"/>
</dbReference>
<dbReference type="InterPro" id="IPR045843">
    <property type="entry name" value="IND-like"/>
</dbReference>
<dbReference type="GO" id="GO:0003700">
    <property type="term" value="F:DNA-binding transcription factor activity"/>
    <property type="evidence" value="ECO:0007669"/>
    <property type="project" value="InterPro"/>
</dbReference>
<evidence type="ECO:0000313" key="8">
    <source>
        <dbReference type="EMBL" id="KDO56731.1"/>
    </source>
</evidence>
<gene>
    <name evidence="8" type="ORF">CISIN_1g039972mg</name>
</gene>
<keyword evidence="3" id="KW-0238">DNA-binding</keyword>
<dbReference type="CDD" id="cd11454">
    <property type="entry name" value="bHLH_AtIND_like"/>
    <property type="match status" value="1"/>
</dbReference>
<evidence type="ECO:0000256" key="5">
    <source>
        <dbReference type="ARBA" id="ARBA00023242"/>
    </source>
</evidence>
<dbReference type="Proteomes" id="UP000027120">
    <property type="component" value="Unassembled WGS sequence"/>
</dbReference>
<organism evidence="8 9">
    <name type="scientific">Citrus sinensis</name>
    <name type="common">Sweet orange</name>
    <name type="synonym">Citrus aurantium var. sinensis</name>
    <dbReference type="NCBI Taxonomy" id="2711"/>
    <lineage>
        <taxon>Eukaryota</taxon>
        <taxon>Viridiplantae</taxon>
        <taxon>Streptophyta</taxon>
        <taxon>Embryophyta</taxon>
        <taxon>Tracheophyta</taxon>
        <taxon>Spermatophyta</taxon>
        <taxon>Magnoliopsida</taxon>
        <taxon>eudicotyledons</taxon>
        <taxon>Gunneridae</taxon>
        <taxon>Pentapetalae</taxon>
        <taxon>rosids</taxon>
        <taxon>malvids</taxon>
        <taxon>Sapindales</taxon>
        <taxon>Rutaceae</taxon>
        <taxon>Aurantioideae</taxon>
        <taxon>Citrus</taxon>
    </lineage>
</organism>
<evidence type="ECO:0000256" key="6">
    <source>
        <dbReference type="SAM" id="MobiDB-lite"/>
    </source>
</evidence>
<proteinExistence type="predicted"/>
<dbReference type="SMR" id="A0A067F0N6"/>
<keyword evidence="4" id="KW-0804">Transcription</keyword>
<dbReference type="Pfam" id="PF00010">
    <property type="entry name" value="HLH"/>
    <property type="match status" value="1"/>
</dbReference>
<feature type="region of interest" description="Disordered" evidence="6">
    <location>
        <begin position="1"/>
        <end position="43"/>
    </location>
</feature>
<evidence type="ECO:0000256" key="4">
    <source>
        <dbReference type="ARBA" id="ARBA00023163"/>
    </source>
</evidence>
<dbReference type="PANTHER" id="PTHR45914:SF2">
    <property type="entry name" value="TRANSCRIPTION FACTOR BHLH140-LIKE PROTEIN"/>
    <property type="match status" value="1"/>
</dbReference>
<dbReference type="EMBL" id="KK784970">
    <property type="protein sequence ID" value="KDO56731.1"/>
    <property type="molecule type" value="Genomic_DNA"/>
</dbReference>
<name>A0A067F0N6_CITSI</name>
<dbReference type="PANTHER" id="PTHR45914">
    <property type="entry name" value="TRANSCRIPTION FACTOR HEC3-RELATED"/>
    <property type="match status" value="1"/>
</dbReference>
<dbReference type="InterPro" id="IPR036638">
    <property type="entry name" value="HLH_DNA-bd_sf"/>
</dbReference>
<protein>
    <recommendedName>
        <fullName evidence="7">BHLH domain-containing protein</fullName>
    </recommendedName>
</protein>
<reference evidence="8 9" key="1">
    <citation type="submission" date="2014-04" db="EMBL/GenBank/DDBJ databases">
        <authorList>
            <consortium name="International Citrus Genome Consortium"/>
            <person name="Gmitter F."/>
            <person name="Chen C."/>
            <person name="Farmerie W."/>
            <person name="Harkins T."/>
            <person name="Desany B."/>
            <person name="Mohiuddin M."/>
            <person name="Kodira C."/>
            <person name="Borodovsky M."/>
            <person name="Lomsadze A."/>
            <person name="Burns P."/>
            <person name="Jenkins J."/>
            <person name="Prochnik S."/>
            <person name="Shu S."/>
            <person name="Chapman J."/>
            <person name="Pitluck S."/>
            <person name="Schmutz J."/>
            <person name="Rokhsar D."/>
        </authorList>
    </citation>
    <scope>NUCLEOTIDE SEQUENCE</scope>
</reference>
<dbReference type="STRING" id="2711.A0A067F0N6"/>
<dbReference type="GO" id="GO:0046983">
    <property type="term" value="F:protein dimerization activity"/>
    <property type="evidence" value="ECO:0007669"/>
    <property type="project" value="InterPro"/>
</dbReference>
<dbReference type="GO" id="GO:0005634">
    <property type="term" value="C:nucleus"/>
    <property type="evidence" value="ECO:0007669"/>
    <property type="project" value="UniProtKB-SubCell"/>
</dbReference>